<accession>A0ABU5HDK9</accession>
<dbReference type="Proteomes" id="UP001291309">
    <property type="component" value="Unassembled WGS sequence"/>
</dbReference>
<dbReference type="RefSeq" id="WP_321550256.1">
    <property type="nucleotide sequence ID" value="NZ_JAXIVS010000015.1"/>
</dbReference>
<evidence type="ECO:0000256" key="8">
    <source>
        <dbReference type="SAM" id="MobiDB-lite"/>
    </source>
</evidence>
<dbReference type="InterPro" id="IPR036788">
    <property type="entry name" value="T_IF-3_C_sf"/>
</dbReference>
<protein>
    <recommendedName>
        <fullName evidence="5 6">Translation initiation factor IF-3</fullName>
    </recommendedName>
</protein>
<evidence type="ECO:0000256" key="1">
    <source>
        <dbReference type="ARBA" id="ARBA00005439"/>
    </source>
</evidence>
<dbReference type="InterPro" id="IPR036787">
    <property type="entry name" value="T_IF-3_N_sf"/>
</dbReference>
<evidence type="ECO:0000259" key="10">
    <source>
        <dbReference type="Pfam" id="PF05198"/>
    </source>
</evidence>
<evidence type="ECO:0000259" key="9">
    <source>
        <dbReference type="Pfam" id="PF00707"/>
    </source>
</evidence>
<name>A0ABU5HDK9_9BACT</name>
<dbReference type="NCBIfam" id="TIGR00168">
    <property type="entry name" value="infC"/>
    <property type="match status" value="1"/>
</dbReference>
<feature type="region of interest" description="Disordered" evidence="8">
    <location>
        <begin position="177"/>
        <end position="258"/>
    </location>
</feature>
<dbReference type="InterPro" id="IPR019813">
    <property type="entry name" value="Translation_initiation_fac3_CS"/>
</dbReference>
<dbReference type="Gene3D" id="3.30.110.10">
    <property type="entry name" value="Translation initiation factor 3 (IF-3), C-terminal domain"/>
    <property type="match status" value="1"/>
</dbReference>
<dbReference type="EMBL" id="JAXIVS010000015">
    <property type="protein sequence ID" value="MDY7231544.1"/>
    <property type="molecule type" value="Genomic_DNA"/>
</dbReference>
<reference evidence="11 12" key="1">
    <citation type="submission" date="2023-12" db="EMBL/GenBank/DDBJ databases">
        <title>the genome sequence of Hyalangium sp. s54d21.</title>
        <authorList>
            <person name="Zhang X."/>
        </authorList>
    </citation>
    <scope>NUCLEOTIDE SEQUENCE [LARGE SCALE GENOMIC DNA]</scope>
    <source>
        <strain evidence="12">s54d21</strain>
    </source>
</reference>
<comment type="caution">
    <text evidence="11">The sequence shown here is derived from an EMBL/GenBank/DDBJ whole genome shotgun (WGS) entry which is preliminary data.</text>
</comment>
<evidence type="ECO:0000256" key="5">
    <source>
        <dbReference type="HAMAP-Rule" id="MF_00080"/>
    </source>
</evidence>
<dbReference type="Pfam" id="PF05198">
    <property type="entry name" value="IF3_N"/>
    <property type="match status" value="1"/>
</dbReference>
<dbReference type="HAMAP" id="MF_00080">
    <property type="entry name" value="IF_3"/>
    <property type="match status" value="1"/>
</dbReference>
<dbReference type="InterPro" id="IPR019815">
    <property type="entry name" value="Translation_initiation_fac_3_C"/>
</dbReference>
<comment type="similarity">
    <text evidence="1 5 7">Belongs to the IF-3 family.</text>
</comment>
<keyword evidence="4 5" id="KW-0648">Protein biosynthesis</keyword>
<evidence type="ECO:0000313" key="12">
    <source>
        <dbReference type="Proteomes" id="UP001291309"/>
    </source>
</evidence>
<dbReference type="GO" id="GO:0003743">
    <property type="term" value="F:translation initiation factor activity"/>
    <property type="evidence" value="ECO:0007669"/>
    <property type="project" value="UniProtKB-KW"/>
</dbReference>
<dbReference type="InterPro" id="IPR001288">
    <property type="entry name" value="Translation_initiation_fac_3"/>
</dbReference>
<feature type="compositionally biased region" description="Basic and acidic residues" evidence="8">
    <location>
        <begin position="196"/>
        <end position="232"/>
    </location>
</feature>
<keyword evidence="3 5" id="KW-0396">Initiation factor</keyword>
<dbReference type="Gene3D" id="3.10.20.80">
    <property type="entry name" value="Translation initiation factor 3 (IF-3), N-terminal domain"/>
    <property type="match status" value="1"/>
</dbReference>
<dbReference type="Pfam" id="PF00707">
    <property type="entry name" value="IF3_C"/>
    <property type="match status" value="1"/>
</dbReference>
<keyword evidence="2 5" id="KW-0963">Cytoplasm</keyword>
<evidence type="ECO:0000256" key="7">
    <source>
        <dbReference type="RuleBase" id="RU000646"/>
    </source>
</evidence>
<gene>
    <name evidence="5 11" type="primary">infC</name>
    <name evidence="11" type="ORF">SYV04_34455</name>
</gene>
<feature type="compositionally biased region" description="Low complexity" evidence="8">
    <location>
        <begin position="185"/>
        <end position="195"/>
    </location>
</feature>
<evidence type="ECO:0000256" key="4">
    <source>
        <dbReference type="ARBA" id="ARBA00022917"/>
    </source>
</evidence>
<sequence>MEGSPIVRDQRTNRRIRAREVRVVGAAGEQLGVLSIEQALERAQSEGFDLVEVNPMAKPPVCKIMDYGKFKYEEKKKASEAKKKQVVVHLKEVKLRPKTEEHDYEFKVRNIKRFLEEANKAKVTIVFRGREITHKELGSAILDDVVKDLKETAVVEQAPRMEGRQMFMILAPNPKVAQRARDQARQQAEAAAKADAAGKKHEGEAGGKKQEAAKREGKPADGKVDARPEGKPSEAAPTAAAPAVEEQAAPVSAAGGTK</sequence>
<dbReference type="PROSITE" id="PS00938">
    <property type="entry name" value="IF3"/>
    <property type="match status" value="1"/>
</dbReference>
<dbReference type="InterPro" id="IPR019814">
    <property type="entry name" value="Translation_initiation_fac_3_N"/>
</dbReference>
<comment type="subunit">
    <text evidence="5 7">Monomer.</text>
</comment>
<dbReference type="SUPFAM" id="SSF55200">
    <property type="entry name" value="Translation initiation factor IF3, C-terminal domain"/>
    <property type="match status" value="1"/>
</dbReference>
<comment type="function">
    <text evidence="5 7">IF-3 binds to the 30S ribosomal subunit and shifts the equilibrium between 70S ribosomes and their 50S and 30S subunits in favor of the free subunits, thus enhancing the availability of 30S subunits on which protein synthesis initiation begins.</text>
</comment>
<comment type="subcellular location">
    <subcellularLocation>
        <location evidence="5 7">Cytoplasm</location>
    </subcellularLocation>
</comment>
<dbReference type="PANTHER" id="PTHR10938">
    <property type="entry name" value="TRANSLATION INITIATION FACTOR IF-3"/>
    <property type="match status" value="1"/>
</dbReference>
<feature type="domain" description="Translation initiation factor 3 C-terminal" evidence="9">
    <location>
        <begin position="88"/>
        <end position="173"/>
    </location>
</feature>
<proteinExistence type="inferred from homology"/>
<feature type="compositionally biased region" description="Low complexity" evidence="8">
    <location>
        <begin position="233"/>
        <end position="258"/>
    </location>
</feature>
<evidence type="ECO:0000256" key="3">
    <source>
        <dbReference type="ARBA" id="ARBA00022540"/>
    </source>
</evidence>
<organism evidence="11 12">
    <name type="scientific">Hyalangium rubrum</name>
    <dbReference type="NCBI Taxonomy" id="3103134"/>
    <lineage>
        <taxon>Bacteria</taxon>
        <taxon>Pseudomonadati</taxon>
        <taxon>Myxococcota</taxon>
        <taxon>Myxococcia</taxon>
        <taxon>Myxococcales</taxon>
        <taxon>Cystobacterineae</taxon>
        <taxon>Archangiaceae</taxon>
        <taxon>Hyalangium</taxon>
    </lineage>
</organism>
<evidence type="ECO:0000313" key="11">
    <source>
        <dbReference type="EMBL" id="MDY7231544.1"/>
    </source>
</evidence>
<evidence type="ECO:0000256" key="2">
    <source>
        <dbReference type="ARBA" id="ARBA00022490"/>
    </source>
</evidence>
<keyword evidence="12" id="KW-1185">Reference proteome</keyword>
<feature type="domain" description="Translation initiation factor 3 N-terminal" evidence="10">
    <location>
        <begin position="12"/>
        <end position="81"/>
    </location>
</feature>
<dbReference type="PANTHER" id="PTHR10938:SF0">
    <property type="entry name" value="TRANSLATION INITIATION FACTOR IF-3, MITOCHONDRIAL"/>
    <property type="match status" value="1"/>
</dbReference>
<dbReference type="SUPFAM" id="SSF54364">
    <property type="entry name" value="Translation initiation factor IF3, N-terminal domain"/>
    <property type="match status" value="1"/>
</dbReference>
<evidence type="ECO:0000256" key="6">
    <source>
        <dbReference type="NCBIfam" id="TIGR00168"/>
    </source>
</evidence>